<dbReference type="InterPro" id="IPR009057">
    <property type="entry name" value="Homeodomain-like_sf"/>
</dbReference>
<evidence type="ECO:0000259" key="7">
    <source>
        <dbReference type="PROSITE" id="PS50071"/>
    </source>
</evidence>
<evidence type="ECO:0000256" key="6">
    <source>
        <dbReference type="RuleBase" id="RU000682"/>
    </source>
</evidence>
<dbReference type="Proteomes" id="UP000005622">
    <property type="component" value="Unassembled WGS sequence"/>
</dbReference>
<dbReference type="EMBL" id="AKIJ01000001">
    <property type="protein sequence ID" value="KFG27400.1"/>
    <property type="molecule type" value="Genomic_DNA"/>
</dbReference>
<dbReference type="GO" id="GO:0000978">
    <property type="term" value="F:RNA polymerase II cis-regulatory region sequence-specific DNA binding"/>
    <property type="evidence" value="ECO:0007669"/>
    <property type="project" value="TreeGrafter"/>
</dbReference>
<dbReference type="GO" id="GO:0005634">
    <property type="term" value="C:nucleus"/>
    <property type="evidence" value="ECO:0007669"/>
    <property type="project" value="UniProtKB-SubCell"/>
</dbReference>
<feature type="DNA-binding region" description="Homeobox" evidence="5">
    <location>
        <begin position="3"/>
        <end position="62"/>
    </location>
</feature>
<evidence type="ECO:0000313" key="8">
    <source>
        <dbReference type="EMBL" id="EHY64620.1"/>
    </source>
</evidence>
<dbReference type="PROSITE" id="PS50071">
    <property type="entry name" value="HOMEOBOX_2"/>
    <property type="match status" value="1"/>
</dbReference>
<evidence type="ECO:0000256" key="2">
    <source>
        <dbReference type="ARBA" id="ARBA00023125"/>
    </source>
</evidence>
<accession>H8ZFQ9</accession>
<comment type="subcellular location">
    <subcellularLocation>
        <location evidence="1 5 6">Nucleus</location>
    </subcellularLocation>
</comment>
<dbReference type="OrthoDB" id="6159439at2759"/>
<dbReference type="Gene3D" id="1.10.10.60">
    <property type="entry name" value="Homeodomain-like"/>
    <property type="match status" value="1"/>
</dbReference>
<reference evidence="8" key="1">
    <citation type="submission" date="2011-03" db="EMBL/GenBank/DDBJ databases">
        <title>The Genome Sequence of Nematocida sp1 strain ERTm2.</title>
        <authorList>
            <consortium name="The Broad Institute Genome Sequencing Platform"/>
            <consortium name="The Broad Institute Genome Sequencing Center for Infectious Disease"/>
            <person name="Cuomo C."/>
            <person name="Troemel E."/>
            <person name="Young S.K."/>
            <person name="Zeng Q."/>
            <person name="Gargeya S."/>
            <person name="Fitzgerald M."/>
            <person name="Haas B."/>
            <person name="Abouelleil A."/>
            <person name="Alvarado L."/>
            <person name="Arachchi H.M."/>
            <person name="Berlin A."/>
            <person name="Brown A."/>
            <person name="Chapman S.B."/>
            <person name="Chen Z."/>
            <person name="Dunbar C."/>
            <person name="Freedman E."/>
            <person name="Gearin G."/>
            <person name="Gellesch M."/>
            <person name="Goldberg J."/>
            <person name="Griggs A."/>
            <person name="Gujja S."/>
            <person name="Heilman E.R."/>
            <person name="Heiman D."/>
            <person name="Howarth C."/>
            <person name="Larson L."/>
            <person name="Lui A."/>
            <person name="MacDonald P.J.P."/>
            <person name="Mehta T."/>
            <person name="Montmayeur A."/>
            <person name="Murphy C."/>
            <person name="Neiman D."/>
            <person name="Pearson M."/>
            <person name="Priest M."/>
            <person name="Roberts A."/>
            <person name="Saif S."/>
            <person name="Shea T."/>
            <person name="Shenoy N."/>
            <person name="Sisk P."/>
            <person name="Stolte C."/>
            <person name="Sykes S."/>
            <person name="White J."/>
            <person name="Yandava C."/>
            <person name="Wortman J."/>
            <person name="Nusbaum C."/>
            <person name="Birren B."/>
        </authorList>
    </citation>
    <scope>NUCLEOTIDE SEQUENCE</scope>
    <source>
        <strain evidence="8">ERTm2</strain>
    </source>
</reference>
<evidence type="ECO:0000256" key="4">
    <source>
        <dbReference type="ARBA" id="ARBA00023242"/>
    </source>
</evidence>
<sequence>MDKKIKRPRLTTTQTKFLSAVYEQNQKPNNILRKEISKDFNIPIRTVQIWFQNKRAKDKRLRQNKTDININIQPDTDDKHITITSYDEYYNSFIEENYK</sequence>
<keyword evidence="3 5" id="KW-0371">Homeobox</keyword>
<dbReference type="InterPro" id="IPR051000">
    <property type="entry name" value="Homeobox_DNA-bind_prot"/>
</dbReference>
<dbReference type="Pfam" id="PF00046">
    <property type="entry name" value="Homeodomain"/>
    <property type="match status" value="1"/>
</dbReference>
<dbReference type="SUPFAM" id="SSF46689">
    <property type="entry name" value="Homeodomain-like"/>
    <property type="match status" value="1"/>
</dbReference>
<evidence type="ECO:0000313" key="10">
    <source>
        <dbReference type="Proteomes" id="UP000054524"/>
    </source>
</evidence>
<dbReference type="GO" id="GO:0006357">
    <property type="term" value="P:regulation of transcription by RNA polymerase II"/>
    <property type="evidence" value="ECO:0007669"/>
    <property type="project" value="TreeGrafter"/>
</dbReference>
<dbReference type="PANTHER" id="PTHR24324:SF5">
    <property type="entry name" value="HEMATOPOIETICALLY-EXPRESSED HOMEOBOX PROTEIN HHEX"/>
    <property type="match status" value="1"/>
</dbReference>
<evidence type="ECO:0000256" key="3">
    <source>
        <dbReference type="ARBA" id="ARBA00023155"/>
    </source>
</evidence>
<reference evidence="9 10" key="3">
    <citation type="journal article" date="2014" name="Genome Announc.">
        <title>Genome Sequence of the Microsporidian Species Nematocida sp1 Strain ERTm6 (ATCC PRA-372).</title>
        <authorList>
            <person name="Bakowski M.A."/>
            <person name="Priest M."/>
            <person name="Young S."/>
            <person name="Cuomo C.A."/>
            <person name="Troemel E.R."/>
        </authorList>
    </citation>
    <scope>NUCLEOTIDE SEQUENCE [LARGE SCALE GENOMIC DNA]</scope>
    <source>
        <strain evidence="9 10">ERTm6</strain>
    </source>
</reference>
<dbReference type="Proteomes" id="UP000054524">
    <property type="component" value="Unassembled WGS sequence"/>
</dbReference>
<evidence type="ECO:0000256" key="5">
    <source>
        <dbReference type="PROSITE-ProRule" id="PRU00108"/>
    </source>
</evidence>
<keyword evidence="2 5" id="KW-0238">DNA-binding</keyword>
<dbReference type="CDD" id="cd00086">
    <property type="entry name" value="homeodomain"/>
    <property type="match status" value="1"/>
</dbReference>
<keyword evidence="10" id="KW-1185">Reference proteome</keyword>
<gene>
    <name evidence="8" type="ORF">NERG_02430</name>
    <name evidence="9" type="ORF">NESG_00478</name>
</gene>
<dbReference type="SMART" id="SM00389">
    <property type="entry name" value="HOX"/>
    <property type="match status" value="1"/>
</dbReference>
<dbReference type="AlphaFoldDB" id="H8ZFQ9"/>
<dbReference type="HOGENOM" id="CLU_2320977_0_0_1"/>
<proteinExistence type="predicted"/>
<evidence type="ECO:0000313" key="9">
    <source>
        <dbReference type="EMBL" id="KFG27400.1"/>
    </source>
</evidence>
<organism evidence="8">
    <name type="scientific">Nematocida ausubeli (strain ATCC PRA-371 / ERTm2)</name>
    <name type="common">Nematode killer fungus</name>
    <dbReference type="NCBI Taxonomy" id="1913371"/>
    <lineage>
        <taxon>Eukaryota</taxon>
        <taxon>Fungi</taxon>
        <taxon>Fungi incertae sedis</taxon>
        <taxon>Microsporidia</taxon>
        <taxon>Nematocida</taxon>
    </lineage>
</organism>
<protein>
    <recommendedName>
        <fullName evidence="7">Homeobox domain-containing protein</fullName>
    </recommendedName>
</protein>
<evidence type="ECO:0000256" key="1">
    <source>
        <dbReference type="ARBA" id="ARBA00004123"/>
    </source>
</evidence>
<dbReference type="InterPro" id="IPR001356">
    <property type="entry name" value="HD"/>
</dbReference>
<name>H8ZFQ9_NEMA1</name>
<dbReference type="PANTHER" id="PTHR24324">
    <property type="entry name" value="HOMEOBOX PROTEIN HHEX"/>
    <property type="match status" value="1"/>
</dbReference>
<accession>A0A086J5I2</accession>
<dbReference type="GO" id="GO:0030154">
    <property type="term" value="P:cell differentiation"/>
    <property type="evidence" value="ECO:0007669"/>
    <property type="project" value="TreeGrafter"/>
</dbReference>
<dbReference type="STRING" id="944018.H8ZFQ9"/>
<reference evidence="9" key="2">
    <citation type="submission" date="2012-10" db="EMBL/GenBank/DDBJ databases">
        <authorList>
            <consortium name="The Broad Institute Genome Sequencing Platform"/>
            <consortium name="The Broad Institute Genome Sequencing Center for Infectious Disease"/>
            <person name="Cuomo C."/>
            <person name="Troemel E."/>
            <person name="Walker B."/>
            <person name="Young S.K."/>
            <person name="Zeng Q."/>
            <person name="Gargeya S."/>
            <person name="Fitzgerald M."/>
            <person name="Haas B."/>
            <person name="Abouelleil A."/>
            <person name="Alvarado L."/>
            <person name="Arachchi H.M."/>
            <person name="Berlin A.M."/>
            <person name="Chapman S.B."/>
            <person name="Goldberg J."/>
            <person name="Griggs A."/>
            <person name="Gujja S."/>
            <person name="Hansen M."/>
            <person name="Howarth C."/>
            <person name="Imamovic A."/>
            <person name="Larimer J."/>
            <person name="McCowan C."/>
            <person name="Murphy C."/>
            <person name="Neiman D."/>
            <person name="Pearson M."/>
            <person name="Priest M."/>
            <person name="Roberts A."/>
            <person name="Saif S."/>
            <person name="Shea T."/>
            <person name="Sisk P."/>
            <person name="Sykes S."/>
            <person name="Wortman J."/>
            <person name="Nusbaum C."/>
            <person name="Birren B."/>
        </authorList>
    </citation>
    <scope>NUCLEOTIDE SEQUENCE</scope>
    <source>
        <strain evidence="9">ERTm6</strain>
    </source>
</reference>
<keyword evidence="4 5" id="KW-0539">Nucleus</keyword>
<dbReference type="EMBL" id="JH604640">
    <property type="protein sequence ID" value="EHY64620.1"/>
    <property type="molecule type" value="Genomic_DNA"/>
</dbReference>
<feature type="domain" description="Homeobox" evidence="7">
    <location>
        <begin position="1"/>
        <end position="61"/>
    </location>
</feature>